<keyword evidence="14 18" id="KW-0472">Membrane</keyword>
<evidence type="ECO:0000313" key="22">
    <source>
        <dbReference type="WBParaSite" id="TTAC_0000634701-mRNA-1"/>
    </source>
</evidence>
<keyword evidence="3" id="KW-1003">Cell membrane</keyword>
<evidence type="ECO:0000313" key="21">
    <source>
        <dbReference type="Proteomes" id="UP000274429"/>
    </source>
</evidence>
<evidence type="ECO:0000256" key="16">
    <source>
        <dbReference type="ARBA" id="ARBA00029579"/>
    </source>
</evidence>
<feature type="transmembrane region" description="Helical" evidence="18">
    <location>
        <begin position="218"/>
        <end position="237"/>
    </location>
</feature>
<dbReference type="PROSITE" id="PS51201">
    <property type="entry name" value="RCK_N"/>
    <property type="match status" value="1"/>
</dbReference>
<evidence type="ECO:0000256" key="12">
    <source>
        <dbReference type="ARBA" id="ARBA00022989"/>
    </source>
</evidence>
<feature type="region of interest" description="Disordered" evidence="17">
    <location>
        <begin position="837"/>
        <end position="881"/>
    </location>
</feature>
<organism evidence="22">
    <name type="scientific">Hydatigena taeniaeformis</name>
    <name type="common">Feline tapeworm</name>
    <name type="synonym">Taenia taeniaeformis</name>
    <dbReference type="NCBI Taxonomy" id="6205"/>
    <lineage>
        <taxon>Eukaryota</taxon>
        <taxon>Metazoa</taxon>
        <taxon>Spiralia</taxon>
        <taxon>Lophotrochozoa</taxon>
        <taxon>Platyhelminthes</taxon>
        <taxon>Cestoda</taxon>
        <taxon>Eucestoda</taxon>
        <taxon>Cyclophyllidea</taxon>
        <taxon>Taeniidae</taxon>
        <taxon>Hydatigera</taxon>
    </lineage>
</organism>
<sequence length="1329" mass="148366">MNVTTATEDYRALARTCMSEHYWPYYVASIVGVFFGGLLWILAYRALVRSIAWFIKRRRIAQFAHCDWNAGACTGGGGGGSSTFLDVPTSASQLSGLDQWDRRSNRYSNRDRMIRVRLLRTIAKAPSKCCHHGSIPFNHFLIHLEGAQFLAFTGYSTVRDCLRASAIRLLSYQYFTGRTFIALSMFLSLASFGIFVSEASQWPNEIEKCGHKGRTHRLLDFLFNLFFLLHFIIRWAAADNKLVFWLEPFSLLDYCTVPPCLLAFALQRSWMGLRFMRIFRLFNLAEVLHNLNIIKSASALRFCQLTSFFFAIWLAGAGMIFLLENTGDPFGPSPYGNAVRLTYGQCLYFAIVTMSTVGYGDITPQTVLGRIFTSVFILCALAAFASCIPEIVEMFLASSKYSGAYASRPGRRHVVVCGDVTTESVKHFLDDFLHPDRRRTDVEVVFMNRSKPDLRLQSLLRRHFSRVKYLEGTVMNHVDLGRANMSNADACMILANSRAVDPAQEDAANIMRVVAVKNYASNVRVIVQLLQQCNKSHLLNIPTWNWHAGDEIVCFSELKLGFLAQSCLAPGFSTLLTNLFSMRSLHGQESIAGAAIAMEDVAIADAANTTLVATPTAADGNADEQEITETTERKLHSAAMPSLALRFSKNVRKLYNNSLRRNQKGRSGPQSLINLNRLERGLMLSAVSAEAIAAANTPWLREYLHGVSMELYSARFSSAFDGMTFAEAAKVCMQRLELMLIAILTQSAEEEGDGGTGHYPYLVINPPSTPHSAIRTGMIGFFICDSQEIASRATNYCLRCHRDVKAFAQIRRCGCKTQGFRERIRNLRDRISAEIGDSSRASSRLAPPTPTSFNQSASRLFQQPSTTPLSPSEGSEVIERPIQKENADKKIDITGVHYWCPKRYLSCAILPNNYNVESEISEAETNKCLRNHILVCLLAGEKAPRLGLRSFVLPLRASNIPAHELRPIIFLTSHEYIAAEWHEMQNFPDIYFLPGSPLNRRDLWAARIQLCSVCVVIGVPECNHVDDPYLLDKEAILCSLNIRALKIPPSLRQSVSDDIAARSSGAEIPLLTSLCMDSNIHFLDPDDFETGNADIDIFLTMPFARGLAFTGSVLDALASTAYFDRNAMTLIRYLVTGGTTPVLEQWAAYGGDFYDNLQITDIGETQVNEFLETLRRNNTKRPTIAQLSFNDPRLARIVEDHNSDVGAITFGNLFCRALEEHGILCLGLFRLNTSASTIRREGTSSCSLNKQVTTARRASACSPPEPVKMRILFEEHLDVKSPTEPTKLVDRANLPLGPHSANNRFVITSPPYNFPVYTHDLVFCLIPCL</sequence>
<feature type="transmembrane region" description="Helical" evidence="18">
    <location>
        <begin position="23"/>
        <end position="48"/>
    </location>
</feature>
<evidence type="ECO:0000256" key="4">
    <source>
        <dbReference type="ARBA" id="ARBA00022538"/>
    </source>
</evidence>
<dbReference type="PANTHER" id="PTHR10027:SF33">
    <property type="entry name" value="CALCIUM-ACTIVATED POTASSIUM CHANNEL SUBUNIT ALPHA-1-RELATED"/>
    <property type="match status" value="1"/>
</dbReference>
<dbReference type="InterPro" id="IPR047871">
    <property type="entry name" value="K_chnl_Slo-like"/>
</dbReference>
<keyword evidence="11" id="KW-0630">Potassium</keyword>
<evidence type="ECO:0000256" key="7">
    <source>
        <dbReference type="ARBA" id="ARBA00022826"/>
    </source>
</evidence>
<protein>
    <recommendedName>
        <fullName evidence="16">BK channel</fullName>
    </recommendedName>
</protein>
<reference evidence="20 21" key="2">
    <citation type="submission" date="2018-11" db="EMBL/GenBank/DDBJ databases">
        <authorList>
            <consortium name="Pathogen Informatics"/>
        </authorList>
    </citation>
    <scope>NUCLEOTIDE SEQUENCE [LARGE SCALE GENOMIC DNA]</scope>
</reference>
<dbReference type="EMBL" id="UYWX01020299">
    <property type="protein sequence ID" value="VDM30522.1"/>
    <property type="molecule type" value="Genomic_DNA"/>
</dbReference>
<feature type="compositionally biased region" description="Polar residues" evidence="17">
    <location>
        <begin position="851"/>
        <end position="873"/>
    </location>
</feature>
<evidence type="ECO:0000313" key="20">
    <source>
        <dbReference type="EMBL" id="VDM30522.1"/>
    </source>
</evidence>
<feature type="transmembrane region" description="Helical" evidence="18">
    <location>
        <begin position="342"/>
        <end position="360"/>
    </location>
</feature>
<dbReference type="GO" id="GO:0005886">
    <property type="term" value="C:plasma membrane"/>
    <property type="evidence" value="ECO:0007669"/>
    <property type="project" value="UniProtKB-SubCell"/>
</dbReference>
<dbReference type="InterPro" id="IPR003148">
    <property type="entry name" value="RCK_N"/>
</dbReference>
<accession>A0A158RDY8</accession>
<dbReference type="Pfam" id="PF22614">
    <property type="entry name" value="Slo-like_RCK"/>
    <property type="match status" value="2"/>
</dbReference>
<evidence type="ECO:0000256" key="3">
    <source>
        <dbReference type="ARBA" id="ARBA00022475"/>
    </source>
</evidence>
<keyword evidence="21" id="KW-1185">Reference proteome</keyword>
<dbReference type="InterPro" id="IPR036291">
    <property type="entry name" value="NAD(P)-bd_dom_sf"/>
</dbReference>
<evidence type="ECO:0000256" key="1">
    <source>
        <dbReference type="ARBA" id="ARBA00004651"/>
    </source>
</evidence>
<evidence type="ECO:0000256" key="9">
    <source>
        <dbReference type="ARBA" id="ARBA00022842"/>
    </source>
</evidence>
<proteinExistence type="predicted"/>
<dbReference type="Gene3D" id="3.40.50.720">
    <property type="entry name" value="NAD(P)-binding Rossmann-like Domain"/>
    <property type="match status" value="1"/>
</dbReference>
<dbReference type="InterPro" id="IPR005821">
    <property type="entry name" value="Ion_trans_dom"/>
</dbReference>
<keyword evidence="6" id="KW-0479">Metal-binding</keyword>
<evidence type="ECO:0000256" key="8">
    <source>
        <dbReference type="ARBA" id="ARBA00022837"/>
    </source>
</evidence>
<dbReference type="InterPro" id="IPR048735">
    <property type="entry name" value="Slowpoke-like_C"/>
</dbReference>
<dbReference type="SUPFAM" id="SSF81324">
    <property type="entry name" value="Voltage-gated potassium channels"/>
    <property type="match status" value="1"/>
</dbReference>
<evidence type="ECO:0000259" key="19">
    <source>
        <dbReference type="PROSITE" id="PS51201"/>
    </source>
</evidence>
<keyword evidence="8" id="KW-0106">Calcium</keyword>
<evidence type="ECO:0000256" key="13">
    <source>
        <dbReference type="ARBA" id="ARBA00023065"/>
    </source>
</evidence>
<dbReference type="Pfam" id="PF00520">
    <property type="entry name" value="Ion_trans"/>
    <property type="match status" value="1"/>
</dbReference>
<evidence type="ECO:0000256" key="15">
    <source>
        <dbReference type="ARBA" id="ARBA00023303"/>
    </source>
</evidence>
<feature type="transmembrane region" description="Helical" evidence="18">
    <location>
        <begin position="367"/>
        <end position="385"/>
    </location>
</feature>
<dbReference type="Gene3D" id="1.10.287.70">
    <property type="match status" value="1"/>
</dbReference>
<feature type="transmembrane region" description="Helical" evidence="18">
    <location>
        <begin position="302"/>
        <end position="322"/>
    </location>
</feature>
<keyword evidence="9" id="KW-0460">Magnesium</keyword>
<feature type="transmembrane region" description="Helical" evidence="18">
    <location>
        <begin position="249"/>
        <end position="266"/>
    </location>
</feature>
<name>A0A158RDY8_HYDTA</name>
<dbReference type="InterPro" id="IPR027359">
    <property type="entry name" value="Volt_channel_dom_sf"/>
</dbReference>
<dbReference type="GO" id="GO:0046872">
    <property type="term" value="F:metal ion binding"/>
    <property type="evidence" value="ECO:0007669"/>
    <property type="project" value="UniProtKB-KW"/>
</dbReference>
<keyword evidence="12 18" id="KW-1133">Transmembrane helix</keyword>
<evidence type="ECO:0000256" key="5">
    <source>
        <dbReference type="ARBA" id="ARBA00022692"/>
    </source>
</evidence>
<comment type="subcellular location">
    <subcellularLocation>
        <location evidence="1">Cell membrane</location>
        <topology evidence="1">Multi-pass membrane protein</topology>
    </subcellularLocation>
</comment>
<evidence type="ECO:0000256" key="18">
    <source>
        <dbReference type="SAM" id="Phobius"/>
    </source>
</evidence>
<dbReference type="GO" id="GO:0034702">
    <property type="term" value="C:monoatomic ion channel complex"/>
    <property type="evidence" value="ECO:0007669"/>
    <property type="project" value="UniProtKB-KW"/>
</dbReference>
<evidence type="ECO:0000256" key="14">
    <source>
        <dbReference type="ARBA" id="ARBA00023136"/>
    </source>
</evidence>
<dbReference type="WBParaSite" id="TTAC_0000634701-mRNA-1">
    <property type="protein sequence ID" value="TTAC_0000634701-mRNA-1"/>
    <property type="gene ID" value="TTAC_0000634701"/>
</dbReference>
<dbReference type="Gene3D" id="1.20.120.350">
    <property type="entry name" value="Voltage-gated potassium channels. Chain C"/>
    <property type="match status" value="1"/>
</dbReference>
<keyword evidence="4" id="KW-0633">Potassium transport</keyword>
<dbReference type="Pfam" id="PF21014">
    <property type="entry name" value="Slowpoke_C"/>
    <property type="match status" value="1"/>
</dbReference>
<keyword evidence="15" id="KW-0407">Ion channel</keyword>
<dbReference type="FunFam" id="3.40.50.720:FF:000005">
    <property type="entry name" value="calcium-activated potassium channel subunit alpha-1 isoform X6"/>
    <property type="match status" value="1"/>
</dbReference>
<reference evidence="22" key="1">
    <citation type="submission" date="2016-04" db="UniProtKB">
        <authorList>
            <consortium name="WormBaseParasite"/>
        </authorList>
    </citation>
    <scope>IDENTIFICATION</scope>
</reference>
<keyword evidence="2" id="KW-0813">Transport</keyword>
<keyword evidence="5 18" id="KW-0812">Transmembrane</keyword>
<dbReference type="Pfam" id="PF03493">
    <property type="entry name" value="BK_channel_a"/>
    <property type="match status" value="2"/>
</dbReference>
<dbReference type="SUPFAM" id="SSF51735">
    <property type="entry name" value="NAD(P)-binding Rossmann-fold domains"/>
    <property type="match status" value="1"/>
</dbReference>
<evidence type="ECO:0000256" key="10">
    <source>
        <dbReference type="ARBA" id="ARBA00022882"/>
    </source>
</evidence>
<evidence type="ECO:0000256" key="17">
    <source>
        <dbReference type="SAM" id="MobiDB-lite"/>
    </source>
</evidence>
<gene>
    <name evidence="20" type="ORF">TTAC_LOCUS6332</name>
</gene>
<dbReference type="PRINTS" id="PR00169">
    <property type="entry name" value="KCHANNEL"/>
</dbReference>
<feature type="domain" description="RCK N-terminal" evidence="19">
    <location>
        <begin position="411"/>
        <end position="553"/>
    </location>
</feature>
<dbReference type="InterPro" id="IPR003929">
    <property type="entry name" value="K_chnl_BK_asu"/>
</dbReference>
<keyword evidence="13" id="KW-0406">Ion transport</keyword>
<dbReference type="GO" id="GO:0060072">
    <property type="term" value="F:large conductance calcium-activated potassium channel activity"/>
    <property type="evidence" value="ECO:0007669"/>
    <property type="project" value="TreeGrafter"/>
</dbReference>
<keyword evidence="10" id="KW-0851">Voltage-gated channel</keyword>
<dbReference type="FunFam" id="1.10.287.70:FF:000015">
    <property type="entry name" value="Calcium-activated potassium channel subunit alpha-1 isoform X7"/>
    <property type="match status" value="1"/>
</dbReference>
<evidence type="ECO:0000256" key="2">
    <source>
        <dbReference type="ARBA" id="ARBA00022448"/>
    </source>
</evidence>
<dbReference type="STRING" id="6205.A0A158RDY8"/>
<dbReference type="OrthoDB" id="10035564at2759"/>
<keyword evidence="7" id="KW-0631">Potassium channel</keyword>
<evidence type="ECO:0000256" key="11">
    <source>
        <dbReference type="ARBA" id="ARBA00022958"/>
    </source>
</evidence>
<dbReference type="PANTHER" id="PTHR10027">
    <property type="entry name" value="CALCIUM-ACTIVATED POTASSIUM CHANNEL ALPHA CHAIN"/>
    <property type="match status" value="1"/>
</dbReference>
<dbReference type="PRINTS" id="PR01449">
    <property type="entry name" value="BKCHANNELA"/>
</dbReference>
<dbReference type="Proteomes" id="UP000274429">
    <property type="component" value="Unassembled WGS sequence"/>
</dbReference>
<evidence type="ECO:0000256" key="6">
    <source>
        <dbReference type="ARBA" id="ARBA00022723"/>
    </source>
</evidence>
<feature type="transmembrane region" description="Helical" evidence="18">
    <location>
        <begin position="178"/>
        <end position="197"/>
    </location>
</feature>